<accession>A0A7E4VD31</accession>
<feature type="transmembrane region" description="Helical" evidence="1">
    <location>
        <begin position="5"/>
        <end position="23"/>
    </location>
</feature>
<evidence type="ECO:0000313" key="3">
    <source>
        <dbReference type="WBParaSite" id="Pan_g18838.t1"/>
    </source>
</evidence>
<protein>
    <submittedName>
        <fullName evidence="3">G_PROTEIN_RECEP_F1_2 domain-containing protein</fullName>
    </submittedName>
</protein>
<keyword evidence="1" id="KW-0812">Transmembrane</keyword>
<dbReference type="InterPro" id="IPR019428">
    <property type="entry name" value="7TM_GPCR_serpentine_rcpt_Str"/>
</dbReference>
<dbReference type="Pfam" id="PF10326">
    <property type="entry name" value="7TM_GPCR_Str"/>
    <property type="match status" value="1"/>
</dbReference>
<dbReference type="AlphaFoldDB" id="A0A7E4VD31"/>
<dbReference type="SUPFAM" id="SSF81321">
    <property type="entry name" value="Family A G protein-coupled receptor-like"/>
    <property type="match status" value="1"/>
</dbReference>
<evidence type="ECO:0000313" key="2">
    <source>
        <dbReference type="Proteomes" id="UP000492821"/>
    </source>
</evidence>
<reference evidence="3" key="2">
    <citation type="submission" date="2020-10" db="UniProtKB">
        <authorList>
            <consortium name="WormBaseParasite"/>
        </authorList>
    </citation>
    <scope>IDENTIFICATION</scope>
</reference>
<proteinExistence type="predicted"/>
<dbReference type="Gene3D" id="1.20.1070.10">
    <property type="entry name" value="Rhodopsin 7-helix transmembrane proteins"/>
    <property type="match status" value="1"/>
</dbReference>
<feature type="transmembrane region" description="Helical" evidence="1">
    <location>
        <begin position="60"/>
        <end position="83"/>
    </location>
</feature>
<sequence length="190" mass="20738">MYAMMLTPSIIFVLLISGGYYWTISTTPDCTTEIIILLHSSNDGNDACVPLMLSHPGMKFILTVAIIGMTGCVIFVPLLNYLVYRNLRNKASMSSSEKSVQKQVSITLITQVCIIAATSIAPLGCILINMVLTTSNPVLSTSATTMFSFLPVINPIMTIYVIRSYRQKVLLLIGKVLNRKAPIIVKGTTS</sequence>
<keyword evidence="1" id="KW-1133">Transmembrane helix</keyword>
<dbReference type="Proteomes" id="UP000492821">
    <property type="component" value="Unassembled WGS sequence"/>
</dbReference>
<reference evidence="2" key="1">
    <citation type="journal article" date="2013" name="Genetics">
        <title>The draft genome and transcriptome of Panagrellus redivivus are shaped by the harsh demands of a free-living lifestyle.</title>
        <authorList>
            <person name="Srinivasan J."/>
            <person name="Dillman A.R."/>
            <person name="Macchietto M.G."/>
            <person name="Heikkinen L."/>
            <person name="Lakso M."/>
            <person name="Fracchia K.M."/>
            <person name="Antoshechkin I."/>
            <person name="Mortazavi A."/>
            <person name="Wong G."/>
            <person name="Sternberg P.W."/>
        </authorList>
    </citation>
    <scope>NUCLEOTIDE SEQUENCE [LARGE SCALE GENOMIC DNA]</scope>
    <source>
        <strain evidence="2">MT8872</strain>
    </source>
</reference>
<keyword evidence="1" id="KW-0472">Membrane</keyword>
<dbReference type="PANTHER" id="PTHR22943:SF248">
    <property type="entry name" value="SEVEN TM RECEPTOR"/>
    <property type="match status" value="1"/>
</dbReference>
<evidence type="ECO:0000256" key="1">
    <source>
        <dbReference type="SAM" id="Phobius"/>
    </source>
</evidence>
<feature type="transmembrane region" description="Helical" evidence="1">
    <location>
        <begin position="138"/>
        <end position="162"/>
    </location>
</feature>
<keyword evidence="2" id="KW-1185">Reference proteome</keyword>
<name>A0A7E4VD31_PANRE</name>
<dbReference type="PANTHER" id="PTHR22943">
    <property type="entry name" value="7-TRANSMEMBRANE DOMAIN RECEPTOR C.ELEGANS"/>
    <property type="match status" value="1"/>
</dbReference>
<dbReference type="WBParaSite" id="Pan_g18838.t1">
    <property type="protein sequence ID" value="Pan_g18838.t1"/>
    <property type="gene ID" value="Pan_g18838"/>
</dbReference>
<feature type="transmembrane region" description="Helical" evidence="1">
    <location>
        <begin position="104"/>
        <end position="132"/>
    </location>
</feature>
<organism evidence="2 3">
    <name type="scientific">Panagrellus redivivus</name>
    <name type="common">Microworm</name>
    <dbReference type="NCBI Taxonomy" id="6233"/>
    <lineage>
        <taxon>Eukaryota</taxon>
        <taxon>Metazoa</taxon>
        <taxon>Ecdysozoa</taxon>
        <taxon>Nematoda</taxon>
        <taxon>Chromadorea</taxon>
        <taxon>Rhabditida</taxon>
        <taxon>Tylenchina</taxon>
        <taxon>Panagrolaimomorpha</taxon>
        <taxon>Panagrolaimoidea</taxon>
        <taxon>Panagrolaimidae</taxon>
        <taxon>Panagrellus</taxon>
    </lineage>
</organism>